<dbReference type="InterPro" id="IPR027417">
    <property type="entry name" value="P-loop_NTPase"/>
</dbReference>
<keyword evidence="7 10" id="KW-0733">Signal recognition particle</keyword>
<evidence type="ECO:0000256" key="5">
    <source>
        <dbReference type="ARBA" id="ARBA00022884"/>
    </source>
</evidence>
<evidence type="ECO:0000256" key="9">
    <source>
        <dbReference type="ARBA" id="ARBA00048027"/>
    </source>
</evidence>
<keyword evidence="5 10" id="KW-0694">RNA-binding</keyword>
<sequence length="450" mass="50846">MKLNGLIGNIVAKRMAKKLKTSAITEDDVRDLLREIRIALLDSDVNLLVVKNFINNIKTKVIGQIIGENEKPSDFVLRVIKEELIEIFGREHKEININKKQPRIMLVGLQGSGKTTTAAKLANFYKNKYDKNPLLVAADIYRPAAIEQLRVLADEVNVNFYQNGTKNAAEIVSEALEIAKNNNDFIIVDTAGRLQTNTELMEELVEIKKVYDPDEILLVVDAMAGQDIINVAEEFNKYLKLTGLIITKLDSDARAGATLSLTSLIKVPIKFTGIGEKIGSLDVFYPDRMADRILGLGDIMTLAEKAADVYDEKQARNAMQRMLSGKMDLEDLMKQMEQLNKMGSLSGLMKMMPTKLNDKISENKLNEMEEKMKVWKILLSSMTLKERRNPRLFKKYPSRKLRVVKGSGRNMDELNKLLKQWELARDKMADAGKMLQSGKNPFGKNGFKNF</sequence>
<comment type="function">
    <text evidence="10">Involved in targeting and insertion of nascent membrane proteins into the cytoplasmic membrane. Binds to the hydrophobic signal sequence of the ribosome-nascent chain (RNC) as it emerges from the ribosomes. The SRP-RNC complex is then targeted to the cytoplasmic membrane where it interacts with the SRP receptor FtsY.</text>
</comment>
<accession>A0A9E2KWN1</accession>
<dbReference type="CDD" id="cd18539">
    <property type="entry name" value="SRP_G"/>
    <property type="match status" value="1"/>
</dbReference>
<comment type="subunit">
    <text evidence="10">Part of the signal recognition particle protein translocation system, which is composed of SRP and FtsY.</text>
</comment>
<dbReference type="InterPro" id="IPR004780">
    <property type="entry name" value="SRP"/>
</dbReference>
<dbReference type="InterPro" id="IPR004125">
    <property type="entry name" value="Signal_recog_particle_SRP54_M"/>
</dbReference>
<dbReference type="Gene3D" id="1.10.260.30">
    <property type="entry name" value="Signal recognition particle, SRP54 subunit, M-domain"/>
    <property type="match status" value="1"/>
</dbReference>
<comment type="similarity">
    <text evidence="1 10">Belongs to the GTP-binding SRP family. SRP54 subfamily.</text>
</comment>
<dbReference type="PANTHER" id="PTHR11564:SF5">
    <property type="entry name" value="SIGNAL RECOGNITION PARTICLE SUBUNIT SRP54"/>
    <property type="match status" value="1"/>
</dbReference>
<dbReference type="EMBL" id="JAHLFM010000027">
    <property type="protein sequence ID" value="MBU3830872.1"/>
    <property type="molecule type" value="Genomic_DNA"/>
</dbReference>
<evidence type="ECO:0000256" key="7">
    <source>
        <dbReference type="ARBA" id="ARBA00023135"/>
    </source>
</evidence>
<comment type="catalytic activity">
    <reaction evidence="9 10">
        <text>GTP + H2O = GDP + phosphate + H(+)</text>
        <dbReference type="Rhea" id="RHEA:19669"/>
        <dbReference type="ChEBI" id="CHEBI:15377"/>
        <dbReference type="ChEBI" id="CHEBI:15378"/>
        <dbReference type="ChEBI" id="CHEBI:37565"/>
        <dbReference type="ChEBI" id="CHEBI:43474"/>
        <dbReference type="ChEBI" id="CHEBI:58189"/>
        <dbReference type="EC" id="3.6.5.4"/>
    </reaction>
</comment>
<evidence type="ECO:0000256" key="1">
    <source>
        <dbReference type="ARBA" id="ARBA00005450"/>
    </source>
</evidence>
<feature type="binding site" evidence="10">
    <location>
        <begin position="247"/>
        <end position="250"/>
    </location>
    <ligand>
        <name>GTP</name>
        <dbReference type="ChEBI" id="CHEBI:37565"/>
    </ligand>
</feature>
<dbReference type="GO" id="GO:0003924">
    <property type="term" value="F:GTPase activity"/>
    <property type="evidence" value="ECO:0007669"/>
    <property type="project" value="UniProtKB-UniRule"/>
</dbReference>
<dbReference type="InterPro" id="IPR000897">
    <property type="entry name" value="SRP54_GTPase_dom"/>
</dbReference>
<evidence type="ECO:0000313" key="13">
    <source>
        <dbReference type="Proteomes" id="UP000824247"/>
    </source>
</evidence>
<comment type="subcellular location">
    <subcellularLocation>
        <location evidence="10">Cytoplasm</location>
    </subcellularLocation>
    <text evidence="10">The SRP-RNC complex is targeted to the cytoplasmic membrane.</text>
</comment>
<dbReference type="GO" id="GO:0008312">
    <property type="term" value="F:7S RNA binding"/>
    <property type="evidence" value="ECO:0007669"/>
    <property type="project" value="InterPro"/>
</dbReference>
<evidence type="ECO:0000313" key="12">
    <source>
        <dbReference type="EMBL" id="MBU3830872.1"/>
    </source>
</evidence>
<dbReference type="Pfam" id="PF02978">
    <property type="entry name" value="SRP_SPB"/>
    <property type="match status" value="1"/>
</dbReference>
<dbReference type="NCBIfam" id="TIGR00959">
    <property type="entry name" value="ffh"/>
    <property type="match status" value="1"/>
</dbReference>
<reference evidence="12" key="1">
    <citation type="journal article" date="2021" name="PeerJ">
        <title>Extensive microbial diversity within the chicken gut microbiome revealed by metagenomics and culture.</title>
        <authorList>
            <person name="Gilroy R."/>
            <person name="Ravi A."/>
            <person name="Getino M."/>
            <person name="Pursley I."/>
            <person name="Horton D.L."/>
            <person name="Alikhan N.F."/>
            <person name="Baker D."/>
            <person name="Gharbi K."/>
            <person name="Hall N."/>
            <person name="Watson M."/>
            <person name="Adriaenssens E.M."/>
            <person name="Foster-Nyarko E."/>
            <person name="Jarju S."/>
            <person name="Secka A."/>
            <person name="Antonio M."/>
            <person name="Oren A."/>
            <person name="Chaudhuri R.R."/>
            <person name="La Ragione R."/>
            <person name="Hildebrand F."/>
            <person name="Pallen M.J."/>
        </authorList>
    </citation>
    <scope>NUCLEOTIDE SEQUENCE</scope>
    <source>
        <strain evidence="12">A5-1222</strain>
    </source>
</reference>
<feature type="binding site" evidence="10">
    <location>
        <begin position="189"/>
        <end position="193"/>
    </location>
    <ligand>
        <name>GTP</name>
        <dbReference type="ChEBI" id="CHEBI:37565"/>
    </ligand>
</feature>
<dbReference type="Pfam" id="PF00448">
    <property type="entry name" value="SRP54"/>
    <property type="match status" value="1"/>
</dbReference>
<proteinExistence type="inferred from homology"/>
<dbReference type="GO" id="GO:0048500">
    <property type="term" value="C:signal recognition particle"/>
    <property type="evidence" value="ECO:0007669"/>
    <property type="project" value="UniProtKB-UniRule"/>
</dbReference>
<keyword evidence="2 10" id="KW-0963">Cytoplasm</keyword>
<name>A0A9E2KWN1_9BACT</name>
<dbReference type="AlphaFoldDB" id="A0A9E2KWN1"/>
<evidence type="ECO:0000259" key="11">
    <source>
        <dbReference type="PROSITE" id="PS00300"/>
    </source>
</evidence>
<dbReference type="Proteomes" id="UP000824247">
    <property type="component" value="Unassembled WGS sequence"/>
</dbReference>
<keyword evidence="8 10" id="KW-0687">Ribonucleoprotein</keyword>
<keyword evidence="4 10" id="KW-0378">Hydrolase</keyword>
<evidence type="ECO:0000256" key="8">
    <source>
        <dbReference type="ARBA" id="ARBA00023274"/>
    </source>
</evidence>
<dbReference type="PROSITE" id="PS00300">
    <property type="entry name" value="SRP54"/>
    <property type="match status" value="1"/>
</dbReference>
<dbReference type="InterPro" id="IPR036225">
    <property type="entry name" value="SRP/SRP_N"/>
</dbReference>
<dbReference type="GO" id="GO:0006614">
    <property type="term" value="P:SRP-dependent cotranslational protein targeting to membrane"/>
    <property type="evidence" value="ECO:0007669"/>
    <property type="project" value="InterPro"/>
</dbReference>
<dbReference type="SMART" id="SM00382">
    <property type="entry name" value="AAA"/>
    <property type="match status" value="1"/>
</dbReference>
<dbReference type="SMART" id="SM00963">
    <property type="entry name" value="SRP54_N"/>
    <property type="match status" value="1"/>
</dbReference>
<comment type="domain">
    <text evidence="10">Composed of three domains: the N-terminal N domain, which is responsible for interactions with the ribosome, the central G domain, which binds GTP, and the C-terminal M domain, which binds the RNA and the signal sequence of the RNC.</text>
</comment>
<dbReference type="Gene3D" id="3.40.50.300">
    <property type="entry name" value="P-loop containing nucleotide triphosphate hydrolases"/>
    <property type="match status" value="1"/>
</dbReference>
<protein>
    <recommendedName>
        <fullName evidence="10">Signal recognition particle protein</fullName>
        <ecNumber evidence="10">3.6.5.4</ecNumber>
    </recommendedName>
    <alternativeName>
        <fullName evidence="10">Fifty-four homolog</fullName>
    </alternativeName>
</protein>
<dbReference type="InterPro" id="IPR042101">
    <property type="entry name" value="SRP54_N_sf"/>
</dbReference>
<dbReference type="InterPro" id="IPR013822">
    <property type="entry name" value="Signal_recog_particl_SRP54_hlx"/>
</dbReference>
<dbReference type="SUPFAM" id="SSF47446">
    <property type="entry name" value="Signal peptide-binding domain"/>
    <property type="match status" value="1"/>
</dbReference>
<reference evidence="12" key="2">
    <citation type="submission" date="2021-04" db="EMBL/GenBank/DDBJ databases">
        <authorList>
            <person name="Gilroy R."/>
        </authorList>
    </citation>
    <scope>NUCLEOTIDE SEQUENCE</scope>
    <source>
        <strain evidence="12">A5-1222</strain>
    </source>
</reference>
<dbReference type="SUPFAM" id="SSF47364">
    <property type="entry name" value="Domain of the SRP/SRP receptor G-proteins"/>
    <property type="match status" value="1"/>
</dbReference>
<dbReference type="GO" id="GO:0005525">
    <property type="term" value="F:GTP binding"/>
    <property type="evidence" value="ECO:0007669"/>
    <property type="project" value="UniProtKB-UniRule"/>
</dbReference>
<dbReference type="Gene3D" id="1.20.120.140">
    <property type="entry name" value="Signal recognition particle SRP54, nucleotide-binding domain"/>
    <property type="match status" value="1"/>
</dbReference>
<evidence type="ECO:0000256" key="3">
    <source>
        <dbReference type="ARBA" id="ARBA00022741"/>
    </source>
</evidence>
<comment type="caution">
    <text evidence="12">The sequence shown here is derived from an EMBL/GenBank/DDBJ whole genome shotgun (WGS) entry which is preliminary data.</text>
</comment>
<feature type="binding site" evidence="10">
    <location>
        <begin position="108"/>
        <end position="115"/>
    </location>
    <ligand>
        <name>GTP</name>
        <dbReference type="ChEBI" id="CHEBI:37565"/>
    </ligand>
</feature>
<feature type="domain" description="SRP54-type proteins GTP-binding" evidence="11">
    <location>
        <begin position="268"/>
        <end position="281"/>
    </location>
</feature>
<evidence type="ECO:0000256" key="4">
    <source>
        <dbReference type="ARBA" id="ARBA00022801"/>
    </source>
</evidence>
<evidence type="ECO:0000256" key="10">
    <source>
        <dbReference type="HAMAP-Rule" id="MF_00306"/>
    </source>
</evidence>
<keyword evidence="3 10" id="KW-0547">Nucleotide-binding</keyword>
<dbReference type="Pfam" id="PF02881">
    <property type="entry name" value="SRP54_N"/>
    <property type="match status" value="1"/>
</dbReference>
<evidence type="ECO:0000256" key="2">
    <source>
        <dbReference type="ARBA" id="ARBA00022490"/>
    </source>
</evidence>
<dbReference type="InterPro" id="IPR003593">
    <property type="entry name" value="AAA+_ATPase"/>
</dbReference>
<dbReference type="InterPro" id="IPR022941">
    <property type="entry name" value="SRP54"/>
</dbReference>
<organism evidence="12 13">
    <name type="scientific">Candidatus Ureaplasma intestinipullorum</name>
    <dbReference type="NCBI Taxonomy" id="2838770"/>
    <lineage>
        <taxon>Bacteria</taxon>
        <taxon>Bacillati</taxon>
        <taxon>Mycoplasmatota</taxon>
        <taxon>Mycoplasmoidales</taxon>
        <taxon>Mycoplasmoidaceae</taxon>
        <taxon>Ureaplasma</taxon>
    </lineage>
</organism>
<dbReference type="EC" id="3.6.5.4" evidence="10"/>
<dbReference type="SUPFAM" id="SSF52540">
    <property type="entry name" value="P-loop containing nucleoside triphosphate hydrolases"/>
    <property type="match status" value="1"/>
</dbReference>
<keyword evidence="6 10" id="KW-0342">GTP-binding</keyword>
<dbReference type="InterPro" id="IPR036891">
    <property type="entry name" value="Signal_recog_part_SRP54_M_sf"/>
</dbReference>
<dbReference type="PANTHER" id="PTHR11564">
    <property type="entry name" value="SIGNAL RECOGNITION PARTICLE 54K PROTEIN SRP54"/>
    <property type="match status" value="1"/>
</dbReference>
<evidence type="ECO:0000256" key="6">
    <source>
        <dbReference type="ARBA" id="ARBA00023134"/>
    </source>
</evidence>
<dbReference type="HAMAP" id="MF_00306">
    <property type="entry name" value="SRP54"/>
    <property type="match status" value="1"/>
</dbReference>
<dbReference type="SMART" id="SM00962">
    <property type="entry name" value="SRP54"/>
    <property type="match status" value="1"/>
</dbReference>
<gene>
    <name evidence="10 12" type="primary">ffh</name>
    <name evidence="12" type="ORF">H9897_01830</name>
</gene>